<keyword evidence="4" id="KW-0675">Receptor</keyword>
<accession>A0A2U9B9J1</accession>
<dbReference type="PRINTS" id="PR00258">
    <property type="entry name" value="SPERACTRCPTR"/>
</dbReference>
<dbReference type="GO" id="GO:0004720">
    <property type="term" value="F:protein-lysine 6-oxidase activity"/>
    <property type="evidence" value="ECO:0007669"/>
    <property type="project" value="TreeGrafter"/>
</dbReference>
<dbReference type="FunFam" id="3.10.250.10:FF:000013">
    <property type="entry name" value="CD163 molecule like 1"/>
    <property type="match status" value="1"/>
</dbReference>
<dbReference type="AlphaFoldDB" id="A0A2U9B9J1"/>
<gene>
    <name evidence="4" type="ORF">SMAX5B_016965</name>
</gene>
<dbReference type="SUPFAM" id="SSF56487">
    <property type="entry name" value="SRCR-like"/>
    <property type="match status" value="1"/>
</dbReference>
<feature type="domain" description="SRCR" evidence="3">
    <location>
        <begin position="206"/>
        <end position="248"/>
    </location>
</feature>
<evidence type="ECO:0000313" key="5">
    <source>
        <dbReference type="Proteomes" id="UP000246464"/>
    </source>
</evidence>
<dbReference type="Proteomes" id="UP000246464">
    <property type="component" value="Chromosome 4"/>
</dbReference>
<dbReference type="PANTHER" id="PTHR45817:SF8">
    <property type="entry name" value="LYSYL OXIDASE HOMOLOG 1"/>
    <property type="match status" value="1"/>
</dbReference>
<dbReference type="InterPro" id="IPR001190">
    <property type="entry name" value="SRCR"/>
</dbReference>
<proteinExistence type="predicted"/>
<evidence type="ECO:0000259" key="3">
    <source>
        <dbReference type="PROSITE" id="PS50287"/>
    </source>
</evidence>
<dbReference type="GO" id="GO:0005615">
    <property type="term" value="C:extracellular space"/>
    <property type="evidence" value="ECO:0007669"/>
    <property type="project" value="TreeGrafter"/>
</dbReference>
<dbReference type="SMART" id="SM00202">
    <property type="entry name" value="SR"/>
    <property type="match status" value="1"/>
</dbReference>
<dbReference type="InterPro" id="IPR050912">
    <property type="entry name" value="LOX-like_protein"/>
</dbReference>
<protein>
    <submittedName>
        <fullName evidence="4">Putative scavenger receptor cysteine-rich type 1 protein M130-like</fullName>
    </submittedName>
</protein>
<dbReference type="EMBL" id="CP026246">
    <property type="protein sequence ID" value="AWP00628.1"/>
    <property type="molecule type" value="Genomic_DNA"/>
</dbReference>
<organism evidence="4 5">
    <name type="scientific">Scophthalmus maximus</name>
    <name type="common">Turbot</name>
    <name type="synonym">Psetta maxima</name>
    <dbReference type="NCBI Taxonomy" id="52904"/>
    <lineage>
        <taxon>Eukaryota</taxon>
        <taxon>Metazoa</taxon>
        <taxon>Chordata</taxon>
        <taxon>Craniata</taxon>
        <taxon>Vertebrata</taxon>
        <taxon>Euteleostomi</taxon>
        <taxon>Actinopterygii</taxon>
        <taxon>Neopterygii</taxon>
        <taxon>Teleostei</taxon>
        <taxon>Neoteleostei</taxon>
        <taxon>Acanthomorphata</taxon>
        <taxon>Carangaria</taxon>
        <taxon>Pleuronectiformes</taxon>
        <taxon>Pleuronectoidei</taxon>
        <taxon>Scophthalmidae</taxon>
        <taxon>Scophthalmus</taxon>
    </lineage>
</organism>
<dbReference type="PROSITE" id="PS50287">
    <property type="entry name" value="SRCR_2"/>
    <property type="match status" value="2"/>
</dbReference>
<dbReference type="InterPro" id="IPR036772">
    <property type="entry name" value="SRCR-like_dom_sf"/>
</dbReference>
<dbReference type="Pfam" id="PF00530">
    <property type="entry name" value="SRCR"/>
    <property type="match status" value="1"/>
</dbReference>
<dbReference type="GO" id="GO:0016020">
    <property type="term" value="C:membrane"/>
    <property type="evidence" value="ECO:0007669"/>
    <property type="project" value="InterPro"/>
</dbReference>
<evidence type="ECO:0000256" key="1">
    <source>
        <dbReference type="ARBA" id="ARBA00023157"/>
    </source>
</evidence>
<evidence type="ECO:0000313" key="4">
    <source>
        <dbReference type="EMBL" id="AWP00628.1"/>
    </source>
</evidence>
<feature type="disulfide bond" evidence="2">
    <location>
        <begin position="174"/>
        <end position="184"/>
    </location>
</feature>
<dbReference type="GO" id="GO:0030199">
    <property type="term" value="P:collagen fibril organization"/>
    <property type="evidence" value="ECO:0007669"/>
    <property type="project" value="TreeGrafter"/>
</dbReference>
<evidence type="ECO:0000256" key="2">
    <source>
        <dbReference type="PROSITE-ProRule" id="PRU00196"/>
    </source>
</evidence>
<sequence>MLSSSALVRYRCLARGPADVSEVRWRANVCASNLSDPYCLFPAVGDRIPLSSNTGLFLCGKPSCPWPTELLRAHTPLSPFSNTTLAESTFSERLGPGDSDSVAESVRLVNGTNRCSGRLEVKSDESWSSVCGVDFDQQVAEVVCRELDCGVPSVLQGALNGQVEAPVWSRGFQCEGSESHLLDCEWSDSATSNCCQVDLCGGSESVRLVNGTNRCSGRLESSRGRSMVKWRLQCGAESSSVKEMSLIP</sequence>
<keyword evidence="5" id="KW-1185">Reference proteome</keyword>
<dbReference type="STRING" id="52904.ENSSMAP00000032513"/>
<keyword evidence="1 2" id="KW-1015">Disulfide bond</keyword>
<dbReference type="Gene3D" id="3.10.250.10">
    <property type="entry name" value="SRCR-like domain"/>
    <property type="match status" value="1"/>
</dbReference>
<name>A0A2U9B9J1_SCOMX</name>
<feature type="disulfide bond" evidence="2">
    <location>
        <begin position="131"/>
        <end position="195"/>
    </location>
</feature>
<dbReference type="PANTHER" id="PTHR45817">
    <property type="entry name" value="LYSYL OXIDASE-LIKE-RELATED"/>
    <property type="match status" value="1"/>
</dbReference>
<feature type="domain" description="SRCR" evidence="3">
    <location>
        <begin position="106"/>
        <end position="211"/>
    </location>
</feature>
<comment type="caution">
    <text evidence="2">Lacks conserved residue(s) required for the propagation of feature annotation.</text>
</comment>
<reference evidence="4 5" key="1">
    <citation type="submission" date="2017-12" db="EMBL/GenBank/DDBJ databases">
        <title>Integrating genomic resources of turbot (Scophthalmus maximus) in depth evaluation of genetic and physical mapping variation across individuals.</title>
        <authorList>
            <person name="Martinez P."/>
        </authorList>
    </citation>
    <scope>NUCLEOTIDE SEQUENCE [LARGE SCALE GENOMIC DNA]</scope>
</reference>